<keyword evidence="1" id="KW-0472">Membrane</keyword>
<comment type="caution">
    <text evidence="2">The sequence shown here is derived from an EMBL/GenBank/DDBJ whole genome shotgun (WGS) entry which is preliminary data.</text>
</comment>
<organism evidence="2 3">
    <name type="scientific">Knoellia remsis</name>
    <dbReference type="NCBI Taxonomy" id="407159"/>
    <lineage>
        <taxon>Bacteria</taxon>
        <taxon>Bacillati</taxon>
        <taxon>Actinomycetota</taxon>
        <taxon>Actinomycetes</taxon>
        <taxon>Micrococcales</taxon>
        <taxon>Intrasporangiaceae</taxon>
        <taxon>Knoellia</taxon>
    </lineage>
</organism>
<sequence>MDIETIRLSLGAFLTSPGAGVLGLIGAALLTYVGVDKRLRAERRLALDARAATRAQDSENDARERWQLLFTFLWDNQEDLGATSVLHGLGVLRELATTSQQLGMLEVLTLAVLEDAEEELAR</sequence>
<name>A0A2T0UNI4_9MICO</name>
<feature type="transmembrane region" description="Helical" evidence="1">
    <location>
        <begin position="12"/>
        <end position="35"/>
    </location>
</feature>
<protein>
    <submittedName>
        <fullName evidence="2">Uncharacterized protein</fullName>
    </submittedName>
</protein>
<dbReference type="RefSeq" id="WP_106297271.1">
    <property type="nucleotide sequence ID" value="NZ_PVTI01000009.1"/>
</dbReference>
<dbReference type="AlphaFoldDB" id="A0A2T0UNI4"/>
<dbReference type="EMBL" id="PVTI01000009">
    <property type="protein sequence ID" value="PRY59482.1"/>
    <property type="molecule type" value="Genomic_DNA"/>
</dbReference>
<keyword evidence="3" id="KW-1185">Reference proteome</keyword>
<evidence type="ECO:0000313" key="3">
    <source>
        <dbReference type="Proteomes" id="UP000237822"/>
    </source>
</evidence>
<dbReference type="Proteomes" id="UP000237822">
    <property type="component" value="Unassembled WGS sequence"/>
</dbReference>
<proteinExistence type="predicted"/>
<reference evidence="2 3" key="1">
    <citation type="submission" date="2018-03" db="EMBL/GenBank/DDBJ databases">
        <title>Genomic Encyclopedia of Archaeal and Bacterial Type Strains, Phase II (KMG-II): from individual species to whole genera.</title>
        <authorList>
            <person name="Goeker M."/>
        </authorList>
    </citation>
    <scope>NUCLEOTIDE SEQUENCE [LARGE SCALE GENOMIC DNA]</scope>
    <source>
        <strain evidence="2 3">ATCC BAA-1496</strain>
    </source>
</reference>
<gene>
    <name evidence="2" type="ORF">BCF74_10972</name>
</gene>
<keyword evidence="1" id="KW-1133">Transmembrane helix</keyword>
<evidence type="ECO:0000256" key="1">
    <source>
        <dbReference type="SAM" id="Phobius"/>
    </source>
</evidence>
<accession>A0A2T0UNI4</accession>
<evidence type="ECO:0000313" key="2">
    <source>
        <dbReference type="EMBL" id="PRY59482.1"/>
    </source>
</evidence>
<keyword evidence="1" id="KW-0812">Transmembrane</keyword>